<dbReference type="InterPro" id="IPR014030">
    <property type="entry name" value="Ketoacyl_synth_N"/>
</dbReference>
<protein>
    <recommendedName>
        <fullName evidence="8">Ketosynthase family 3 (KS3) domain-containing protein</fullName>
    </recommendedName>
</protein>
<accession>A0A9Q3BSF0</accession>
<dbReference type="SUPFAM" id="SSF54637">
    <property type="entry name" value="Thioesterase/thiol ester dehydrase-isomerase"/>
    <property type="match status" value="2"/>
</dbReference>
<dbReference type="Pfam" id="PF02801">
    <property type="entry name" value="Ketoacyl-synt_C"/>
    <property type="match status" value="1"/>
</dbReference>
<dbReference type="Gene3D" id="6.10.250.1850">
    <property type="match status" value="1"/>
</dbReference>
<keyword evidence="4" id="KW-0378">Hydrolase</keyword>
<dbReference type="InterPro" id="IPR036291">
    <property type="entry name" value="NAD(P)-bd_dom_sf"/>
</dbReference>
<dbReference type="PROSITE" id="PS00606">
    <property type="entry name" value="KS3_1"/>
    <property type="match status" value="1"/>
</dbReference>
<keyword evidence="1" id="KW-0596">Phosphopantetheine</keyword>
<evidence type="ECO:0000256" key="7">
    <source>
        <dbReference type="SAM" id="MobiDB-lite"/>
    </source>
</evidence>
<evidence type="ECO:0000256" key="6">
    <source>
        <dbReference type="ARBA" id="ARBA00023002"/>
    </source>
</evidence>
<dbReference type="Pfam" id="PF00109">
    <property type="entry name" value="ketoacyl-synt"/>
    <property type="match status" value="1"/>
</dbReference>
<dbReference type="EMBL" id="AVOT02002458">
    <property type="protein sequence ID" value="MBW0470433.1"/>
    <property type="molecule type" value="Genomic_DNA"/>
</dbReference>
<keyword evidence="6" id="KW-0560">Oxidoreductase</keyword>
<dbReference type="Gene3D" id="3.40.47.10">
    <property type="match status" value="1"/>
</dbReference>
<keyword evidence="5" id="KW-0521">NADP</keyword>
<dbReference type="Pfam" id="PF00698">
    <property type="entry name" value="Acyl_transf_1"/>
    <property type="match status" value="1"/>
</dbReference>
<dbReference type="InterPro" id="IPR003965">
    <property type="entry name" value="Fatty_acid_synthase"/>
</dbReference>
<dbReference type="InterPro" id="IPR001227">
    <property type="entry name" value="Ac_transferase_dom_sf"/>
</dbReference>
<feature type="domain" description="Ketosynthase family 3 (KS3)" evidence="8">
    <location>
        <begin position="1968"/>
        <end position="2517"/>
    </location>
</feature>
<dbReference type="SMART" id="SM00827">
    <property type="entry name" value="PKS_AT"/>
    <property type="match status" value="1"/>
</dbReference>
<dbReference type="Gene3D" id="6.10.140.1410">
    <property type="match status" value="1"/>
</dbReference>
<gene>
    <name evidence="9" type="ORF">O181_010148</name>
</gene>
<dbReference type="PANTHER" id="PTHR10982">
    <property type="entry name" value="MALONYL COA-ACYL CARRIER PROTEIN TRANSACYLASE"/>
    <property type="match status" value="1"/>
</dbReference>
<dbReference type="InterPro" id="IPR016039">
    <property type="entry name" value="Thiolase-like"/>
</dbReference>
<dbReference type="FunFam" id="3.30.70.2490:FF:000001">
    <property type="entry name" value="Fatty acid synthase subunit alpha"/>
    <property type="match status" value="1"/>
</dbReference>
<dbReference type="GO" id="GO:0016491">
    <property type="term" value="F:oxidoreductase activity"/>
    <property type="evidence" value="ECO:0007669"/>
    <property type="project" value="UniProtKB-KW"/>
</dbReference>
<dbReference type="GO" id="GO:0016787">
    <property type="term" value="F:hydrolase activity"/>
    <property type="evidence" value="ECO:0007669"/>
    <property type="project" value="UniProtKB-KW"/>
</dbReference>
<dbReference type="Proteomes" id="UP000765509">
    <property type="component" value="Unassembled WGS sequence"/>
</dbReference>
<dbReference type="InterPro" id="IPR014031">
    <property type="entry name" value="Ketoacyl_synth_C"/>
</dbReference>
<keyword evidence="3" id="KW-0808">Transferase</keyword>
<dbReference type="Gene3D" id="3.30.70.2430">
    <property type="match status" value="1"/>
</dbReference>
<dbReference type="Pfam" id="PF22235">
    <property type="entry name" value="FAS1_thioest_ins"/>
    <property type="match status" value="1"/>
</dbReference>
<dbReference type="Gene3D" id="6.10.250.1930">
    <property type="match status" value="1"/>
</dbReference>
<dbReference type="InterPro" id="IPR029069">
    <property type="entry name" value="HotDog_dom_sf"/>
</dbReference>
<dbReference type="Gene3D" id="3.40.50.720">
    <property type="entry name" value="NAD(P)-binding Rossmann-like Domain"/>
    <property type="match status" value="1"/>
</dbReference>
<dbReference type="InterPro" id="IPR040899">
    <property type="entry name" value="Fas_alpha_ACP"/>
</dbReference>
<evidence type="ECO:0000313" key="10">
    <source>
        <dbReference type="Proteomes" id="UP000765509"/>
    </source>
</evidence>
<dbReference type="Gene3D" id="3.90.470.20">
    <property type="entry name" value="4'-phosphopantetheinyl transferase domain"/>
    <property type="match status" value="1"/>
</dbReference>
<sequence length="2740" mass="304511">MSEIDTDELPLALEISFEPDSDTITLKLFEYITPEDCDLAKAKATELALKYKYSPQTPWAPIHEISQGRIDQIKRHYWELWQLGTTEELENLPITPDAVFHGPELTILSSDIEAFSSIIQNNSDAYRSAASNTQVPMDFGIKLGWKAIMKALFPKFLPGDLLALVHLRNRFEIRLNAPRLSVGNLVTSEAKLVSIVNGETGKTVVVKGTIILLMDADRIPVMDVTSSFFYRGRFNDFDATFLSEVDPEYQVTLNSSADVAVLKSKGWFKSSDHAIKLAFGQTLTFKTSSSYKYRKKDAFSSVQVQGSAYGVQSGCGPDRLIQIANISCHSTGPSNGNPVLEYLKRFGKPVKKQILFPTGGYTLQVQDELTRLVTPQSNVPYSQTSADWNPIHYNPYFASLAAIPGTITHAMWSSAAARSVVERVAAEGHGSWVKTYDVSFTGMLRPNTALKIELKHIGQTFNGLKIISVSAYALPNNTSSVSEPTKVLDGIAEVTQPPTAYVFTGQGSQEPGMGMSLYDQSAVARAVWDEADRYLADTYGFSILEIVRENPKEKVVHFGGIKGHSIRQRYMEMSYQTTDNNGNTRTLPLLNDIDLRTSRYTFSSPIGLLHATQFAQIALVLTEKAAFEDLRAKGFIQQDAPFAGHSLGEWSALASIASIMPTSSLVDVMFFRGITMQRAVERDEKNRSKYSMVAINPSRIGKSFGDSALWEVVDTISKQCNVLLEIVNFNVEGQQYVTAGELVALQTLTNVLNFLKVKKIDFLHMQETLSLEEVRKRLNLIIDQCHKESKSQEKNQGFIALERGYASIPLQGIDVPFHSSYLWDGVMPFRNFLSIRLTPSHIDLELLINKYIPNLTAEPFQISKAYAEGIHQKTNSPIIKKVLERWKEDGWAHTQNKKKLGYVMIVELLAYQLASSVLWIQTQDRFFSQHEYNIKRLIEFGPSPILTGMALRTLKLKYQTKDITSNVKRQILCISKNMKEICYQYEDEPVVKEKPPLSKTTDTTPLTVEHHDITTSISFVSTPHVSVSDEPLKAVETLRSLVAHGFKKPLADIPISRTIKELVDGKSTLQNELIGCIELEFGSVPEKAEEIPLSELGALLQPRYNGILGKYTSGLVSRMISSKMPGGFGISNTKSHLSKSWGLGPGRIDGVLMLAVNMEPAIRLVSETEAKVYLDSVASAYSQSTGILLAKDVGKFTSGGNFKGPIISTEQFELLQKKEDSFIIRQVEVLLRHLKKDLRDGYKLHNLKHVDYMRVQDELDNIQKEHGKEYLESIHPIFNPSKARHFDSSWNWVRQTALEMFFEIIHGRLKTVNRDITAKCLVILNRATPALLEYMQFHLDRTDARKEECYHLAKQYGQMLLSECRKAIGTAPLYRDVHFPTAPKTTVTLKGDIVYNEIKRVGVSTMERYVAEMAAGSKITVKVNLDQIQQSIHKFYKLIKAQPIIADSQIHTLCDEVVKGFSSHHRNYRGGGPRNRRPLIEFLRPTKVEPATLSADKTPLLHLKRKVGSDWVYSSILTTLYFNILTEIALVGATFEHKNALLTGVGKASIGIEILKGLLSGGAHAIITTSHYSRATIEYYQEIYREVGSRGSRLTVVPFNQGSKQDVEALVDYIYSTKKAEGLAIDLDYILPFAAISENGHEIDCLDDHSELAHRVMLTNFLRLIGEVKKKKHALQIMTRPTQVILPLSPNHGNFGNDGLYSESKISLETLFNRWSSESWDEYLCISGAVIGWTRGTGLMSRHNLIAESIESHGVRTFSPKEMAFNILGLMHPLLLEVSQVGPVWANLTGGLDKLSDLADVVAKARQELTELADIRSKVSLDNSIDVKVVNGTEAGSLYHPVPILSRANFTLPMPTLKPTFDDEDKLNLLRGMLDLDKVIVITGYAEVGPFGSSRTRWQMEAKGEFSIDGILELATITGLIKFVDGQLKNGKPYVGWVDSKTEDPVDDSKVKANYEAHLLAHTGIRFIEPNLFNGYDPKRKGYTQEIELNHDLEAIETSHAEAAKFKLQHGNKVDIWVDGDKCFIRFKKGAKIIIPKAVRFDRLVAGQIPTGWDAQVFGIPDEIIAQVDRTSLWALVCTAEALMMAGITDPYELYQYVHPSQVGSSLGSGLGGMSSLSKMFRDRREEKYVQKDILQETFINTVAGWVNLLLLSSCGPIKTPVGACATALQSVEIACDTILSGKAKVMIAGGFGDLDEEVSLEFANMQATSNTETELTAGREPNEMSRPATSTRSGFIGSQGCGVQVLMSAQTAVEMGTSIYGIVAYTATATDKAGRSIPAPGRGVLSTARQVASNVPQANLDVGYRKRQLSFRQRQVSHWLQNELRVFKGMIASLEKSGTPMPLDELVERYTLIEKEAKRQEKEAQATFGMLNGDDSNISPLKRGLAVWGLDVDDIGLASFHATSTKANDKNESLVYNQQFQHLGRTQGNAVPVIAQKWLTGHPKGGAAAWMMCGLIQAIQDGIIPGNRNVDNIDKDLAEFKFLVYPSKSIRTDGIKAGMLTFFGFGQVSGQAVIVHPDYLLAALESEVYESYKSKRFMRERASYRKFNDFLTKRSSLVVVKQAPPYTPELESLVLLNPLARASKDSTGSYSFAKTSDLSPKASVATNVALLAACLTENCEEDNEVFGAEMITASPQSKIFLEIFFTMDELTYCQESLNFRASIAAKWTAKKAVLKVMKRTDKGDQYLMKDVEIISGPMGPKVNLKGEAQGIATQRGIKNFEVSVILSEHVAIAFVAARY</sequence>
<evidence type="ECO:0000259" key="8">
    <source>
        <dbReference type="PROSITE" id="PS52004"/>
    </source>
</evidence>
<dbReference type="FunFam" id="3.40.366.10:FF:000003">
    <property type="entry name" value="Fatty acid synthase subunit beta dehydratase"/>
    <property type="match status" value="1"/>
</dbReference>
<dbReference type="GO" id="GO:0008897">
    <property type="term" value="F:holo-[acyl-carrier-protein] synthase activity"/>
    <property type="evidence" value="ECO:0007669"/>
    <property type="project" value="InterPro"/>
</dbReference>
<dbReference type="Gene3D" id="3.40.366.10">
    <property type="entry name" value="Malonyl-Coenzyme A Acyl Carrier Protein, domain 2"/>
    <property type="match status" value="1"/>
</dbReference>
<proteinExistence type="predicted"/>
<evidence type="ECO:0000313" key="9">
    <source>
        <dbReference type="EMBL" id="MBW0470433.1"/>
    </source>
</evidence>
<reference evidence="9" key="1">
    <citation type="submission" date="2021-03" db="EMBL/GenBank/DDBJ databases">
        <title>Draft genome sequence of rust myrtle Austropuccinia psidii MF-1, a brazilian biotype.</title>
        <authorList>
            <person name="Quecine M.C."/>
            <person name="Pachon D.M.R."/>
            <person name="Bonatelli M.L."/>
            <person name="Correr F.H."/>
            <person name="Franceschini L.M."/>
            <person name="Leite T.F."/>
            <person name="Margarido G.R.A."/>
            <person name="Almeida C.A."/>
            <person name="Ferrarezi J.A."/>
            <person name="Labate C.A."/>
        </authorList>
    </citation>
    <scope>NUCLEOTIDE SEQUENCE</scope>
    <source>
        <strain evidence="9">MF-1</strain>
    </source>
</reference>
<dbReference type="Pfam" id="PF01575">
    <property type="entry name" value="MaoC_dehydratas"/>
    <property type="match status" value="1"/>
</dbReference>
<evidence type="ECO:0000256" key="5">
    <source>
        <dbReference type="ARBA" id="ARBA00022857"/>
    </source>
</evidence>
<dbReference type="InterPro" id="IPR047224">
    <property type="entry name" value="FAS_alpha_su_C"/>
</dbReference>
<dbReference type="InterPro" id="IPR040883">
    <property type="entry name" value="FAS_meander"/>
</dbReference>
<dbReference type="InterPro" id="IPR018201">
    <property type="entry name" value="Ketoacyl_synth_AS"/>
</dbReference>
<dbReference type="CDD" id="cd00828">
    <property type="entry name" value="elong_cond_enzymes"/>
    <property type="match status" value="1"/>
</dbReference>
<dbReference type="Pfam" id="PF18325">
    <property type="entry name" value="Fas_alpha_ACP"/>
    <property type="match status" value="1"/>
</dbReference>
<dbReference type="PRINTS" id="PR01483">
    <property type="entry name" value="FASYNTHASE"/>
</dbReference>
<dbReference type="InterPro" id="IPR037143">
    <property type="entry name" value="4-PPantetheinyl_Trfase_dom_sf"/>
</dbReference>
<dbReference type="CDD" id="cd08950">
    <property type="entry name" value="KR_fFAS_SDR_c_like"/>
    <property type="match status" value="1"/>
</dbReference>
<dbReference type="InterPro" id="IPR050830">
    <property type="entry name" value="Fungal_FAS"/>
</dbReference>
<keyword evidence="2" id="KW-0597">Phosphoprotein</keyword>
<dbReference type="Pfam" id="PF18314">
    <property type="entry name" value="FAS_I_H"/>
    <property type="match status" value="1"/>
</dbReference>
<dbReference type="Gene3D" id="2.40.128.700">
    <property type="match status" value="1"/>
</dbReference>
<dbReference type="OrthoDB" id="4251012at2759"/>
<evidence type="ECO:0000256" key="1">
    <source>
        <dbReference type="ARBA" id="ARBA00022450"/>
    </source>
</evidence>
<dbReference type="InterPro" id="IPR014043">
    <property type="entry name" value="Acyl_transferase_dom"/>
</dbReference>
<dbReference type="SUPFAM" id="SSF51735">
    <property type="entry name" value="NAD(P)-binding Rossmann-fold domains"/>
    <property type="match status" value="1"/>
</dbReference>
<dbReference type="Pfam" id="PF17951">
    <property type="entry name" value="FAS_meander"/>
    <property type="match status" value="1"/>
</dbReference>
<dbReference type="Gene3D" id="3.30.1120.100">
    <property type="match status" value="1"/>
</dbReference>
<dbReference type="Gene3D" id="3.90.25.70">
    <property type="match status" value="1"/>
</dbReference>
<dbReference type="GO" id="GO:0004312">
    <property type="term" value="F:fatty acid synthase activity"/>
    <property type="evidence" value="ECO:0007669"/>
    <property type="project" value="InterPro"/>
</dbReference>
<evidence type="ECO:0000256" key="4">
    <source>
        <dbReference type="ARBA" id="ARBA00022801"/>
    </source>
</evidence>
<dbReference type="GO" id="GO:0006633">
    <property type="term" value="P:fatty acid biosynthetic process"/>
    <property type="evidence" value="ECO:0007669"/>
    <property type="project" value="InterPro"/>
</dbReference>
<dbReference type="FunFam" id="3.90.25.70:FF:000001">
    <property type="entry name" value="Fatty acid synthase subunit alpha"/>
    <property type="match status" value="1"/>
</dbReference>
<dbReference type="InterPro" id="IPR041550">
    <property type="entry name" value="FASI_helical"/>
</dbReference>
<comment type="caution">
    <text evidence="9">The sequence shown here is derived from an EMBL/GenBank/DDBJ whole genome shotgun (WGS) entry which is preliminary data.</text>
</comment>
<organism evidence="9 10">
    <name type="scientific">Austropuccinia psidii MF-1</name>
    <dbReference type="NCBI Taxonomy" id="1389203"/>
    <lineage>
        <taxon>Eukaryota</taxon>
        <taxon>Fungi</taxon>
        <taxon>Dikarya</taxon>
        <taxon>Basidiomycota</taxon>
        <taxon>Pucciniomycotina</taxon>
        <taxon>Pucciniomycetes</taxon>
        <taxon>Pucciniales</taxon>
        <taxon>Sphaerophragmiaceae</taxon>
        <taxon>Austropuccinia</taxon>
    </lineage>
</organism>
<dbReference type="Gene3D" id="3.10.129.10">
    <property type="entry name" value="Hotdog Thioesterase"/>
    <property type="match status" value="1"/>
</dbReference>
<dbReference type="Gene3D" id="6.10.60.10">
    <property type="match status" value="1"/>
</dbReference>
<dbReference type="InterPro" id="IPR016035">
    <property type="entry name" value="Acyl_Trfase/lysoPLipase"/>
</dbReference>
<keyword evidence="10" id="KW-1185">Reference proteome</keyword>
<dbReference type="Gene3D" id="3.30.70.2490">
    <property type="match status" value="1"/>
</dbReference>
<dbReference type="GO" id="GO:0000287">
    <property type="term" value="F:magnesium ion binding"/>
    <property type="evidence" value="ECO:0007669"/>
    <property type="project" value="InterPro"/>
</dbReference>
<name>A0A9Q3BSF0_9BASI</name>
<dbReference type="GO" id="GO:0019171">
    <property type="term" value="F:(3R)-hydroxyacyl-[acyl-carrier-protein] dehydratase activity"/>
    <property type="evidence" value="ECO:0007669"/>
    <property type="project" value="InterPro"/>
</dbReference>
<dbReference type="SUPFAM" id="SSF53901">
    <property type="entry name" value="Thiolase-like"/>
    <property type="match status" value="2"/>
</dbReference>
<dbReference type="GO" id="GO:0005835">
    <property type="term" value="C:fatty acid synthase complex"/>
    <property type="evidence" value="ECO:0007669"/>
    <property type="project" value="InterPro"/>
</dbReference>
<evidence type="ECO:0000256" key="3">
    <source>
        <dbReference type="ARBA" id="ARBA00022679"/>
    </source>
</evidence>
<dbReference type="InterPro" id="IPR002539">
    <property type="entry name" value="MaoC-like_dom"/>
</dbReference>
<dbReference type="PROSITE" id="PS52004">
    <property type="entry name" value="KS3_2"/>
    <property type="match status" value="1"/>
</dbReference>
<evidence type="ECO:0000256" key="2">
    <source>
        <dbReference type="ARBA" id="ARBA00022553"/>
    </source>
</evidence>
<dbReference type="GO" id="GO:0004315">
    <property type="term" value="F:3-oxoacyl-[acyl-carrier-protein] synthase activity"/>
    <property type="evidence" value="ECO:0007669"/>
    <property type="project" value="InterPro"/>
</dbReference>
<dbReference type="SUPFAM" id="SSF52151">
    <property type="entry name" value="FabD/lysophospholipase-like"/>
    <property type="match status" value="1"/>
</dbReference>
<dbReference type="InterPro" id="IPR020841">
    <property type="entry name" value="PKS_Beta-ketoAc_synthase_dom"/>
</dbReference>
<dbReference type="Gene3D" id="6.10.140.1400">
    <property type="match status" value="1"/>
</dbReference>
<dbReference type="PANTHER" id="PTHR10982:SF21">
    <property type="entry name" value="FATTY ACID SYNTHASE SUBUNIT BETA"/>
    <property type="match status" value="1"/>
</dbReference>
<feature type="region of interest" description="Disordered" evidence="7">
    <location>
        <begin position="2210"/>
        <end position="2234"/>
    </location>
</feature>